<protein>
    <submittedName>
        <fullName evidence="1">Uncharacterized protein</fullName>
    </submittedName>
</protein>
<evidence type="ECO:0000313" key="2">
    <source>
        <dbReference type="Proteomes" id="UP000006001"/>
    </source>
</evidence>
<gene>
    <name evidence="1" type="ORF">HMPREF0762_00816</name>
</gene>
<dbReference type="RefSeq" id="WP_006362066.1">
    <property type="nucleotide sequence ID" value="NZ_GG700630.1"/>
</dbReference>
<dbReference type="OrthoDB" id="3186493at2"/>
<dbReference type="Proteomes" id="UP000006001">
    <property type="component" value="Unassembled WGS sequence"/>
</dbReference>
<dbReference type="EMBL" id="ACUX02000006">
    <property type="protein sequence ID" value="EEZ61478.1"/>
    <property type="molecule type" value="Genomic_DNA"/>
</dbReference>
<accession>D0WG65</accession>
<keyword evidence="2" id="KW-1185">Reference proteome</keyword>
<dbReference type="eggNOG" id="ENOG5034AHZ">
    <property type="taxonomic scope" value="Bacteria"/>
</dbReference>
<sequence length="146" mass="16372">MLQQDYLMRMLIQFFQAVTRAMEEGNKRRPDEAAEALENAMSEAIDMDANVMLGLEPTSFASIASVSGTDPRVVEYLVRSLSLEATYLDEAGKGSIADLRRRQSDALADAFDIDRIDHEALPVEDLESQMRDMLRADGIEEADLER</sequence>
<comment type="caution">
    <text evidence="1">The sequence shown here is derived from an EMBL/GenBank/DDBJ whole genome shotgun (WGS) entry which is preliminary data.</text>
</comment>
<evidence type="ECO:0000313" key="1">
    <source>
        <dbReference type="EMBL" id="EEZ61478.1"/>
    </source>
</evidence>
<organism evidence="1 2">
    <name type="scientific">Slackia exigua (strain ATCC 700122 / DSM 15923 / CIP 105133 / JCM 11022 / KCTC 5966 / S-7)</name>
    <dbReference type="NCBI Taxonomy" id="649764"/>
    <lineage>
        <taxon>Bacteria</taxon>
        <taxon>Bacillati</taxon>
        <taxon>Actinomycetota</taxon>
        <taxon>Coriobacteriia</taxon>
        <taxon>Eggerthellales</taxon>
        <taxon>Eggerthellaceae</taxon>
        <taxon>Slackia</taxon>
    </lineage>
</organism>
<proteinExistence type="predicted"/>
<dbReference type="GeneID" id="85007396"/>
<dbReference type="HOGENOM" id="CLU_132551_0_0_11"/>
<dbReference type="STRING" id="649764.HMPREF0762_00816"/>
<dbReference type="AlphaFoldDB" id="D0WG65"/>
<reference evidence="1" key="1">
    <citation type="submission" date="2009-10" db="EMBL/GenBank/DDBJ databases">
        <authorList>
            <person name="Weinstock G."/>
            <person name="Sodergren E."/>
            <person name="Clifton S."/>
            <person name="Fulton L."/>
            <person name="Fulton B."/>
            <person name="Courtney L."/>
            <person name="Fronick C."/>
            <person name="Harrison M."/>
            <person name="Strong C."/>
            <person name="Farmer C."/>
            <person name="Delahaunty K."/>
            <person name="Markovic C."/>
            <person name="Hall O."/>
            <person name="Minx P."/>
            <person name="Tomlinson C."/>
            <person name="Mitreva M."/>
            <person name="Nelson J."/>
            <person name="Hou S."/>
            <person name="Wollam A."/>
            <person name="Pepin K.H."/>
            <person name="Johnson M."/>
            <person name="Bhonagiri V."/>
            <person name="Nash W.E."/>
            <person name="Warren W."/>
            <person name="Chinwalla A."/>
            <person name="Mardis E.R."/>
            <person name="Wilson R.K."/>
        </authorList>
    </citation>
    <scope>NUCLEOTIDE SEQUENCE [LARGE SCALE GENOMIC DNA]</scope>
    <source>
        <strain evidence="1">ATCC 700122</strain>
    </source>
</reference>
<name>D0WG65_SLAES</name>